<dbReference type="VEuPathDB" id="FungiDB:MELLADRAFT_95224"/>
<reference evidence="4" key="1">
    <citation type="journal article" date="2011" name="Proc. Natl. Acad. Sci. U.S.A.">
        <title>Obligate biotrophy features unraveled by the genomic analysis of rust fungi.</title>
        <authorList>
            <person name="Duplessis S."/>
            <person name="Cuomo C.A."/>
            <person name="Lin Y.-C."/>
            <person name="Aerts A."/>
            <person name="Tisserant E."/>
            <person name="Veneault-Fourrey C."/>
            <person name="Joly D.L."/>
            <person name="Hacquard S."/>
            <person name="Amselem J."/>
            <person name="Cantarel B.L."/>
            <person name="Chiu R."/>
            <person name="Coutinho P.M."/>
            <person name="Feau N."/>
            <person name="Field M."/>
            <person name="Frey P."/>
            <person name="Gelhaye E."/>
            <person name="Goldberg J."/>
            <person name="Grabherr M.G."/>
            <person name="Kodira C.D."/>
            <person name="Kohler A."/>
            <person name="Kuees U."/>
            <person name="Lindquist E.A."/>
            <person name="Lucas S.M."/>
            <person name="Mago R."/>
            <person name="Mauceli E."/>
            <person name="Morin E."/>
            <person name="Murat C."/>
            <person name="Pangilinan J.L."/>
            <person name="Park R."/>
            <person name="Pearson M."/>
            <person name="Quesneville H."/>
            <person name="Rouhier N."/>
            <person name="Sakthikumar S."/>
            <person name="Salamov A.A."/>
            <person name="Schmutz J."/>
            <person name="Selles B."/>
            <person name="Shapiro H."/>
            <person name="Tanguay P."/>
            <person name="Tuskan G.A."/>
            <person name="Henrissat B."/>
            <person name="Van de Peer Y."/>
            <person name="Rouze P."/>
            <person name="Ellis J.G."/>
            <person name="Dodds P.N."/>
            <person name="Schein J.E."/>
            <person name="Zhong S."/>
            <person name="Hamelin R.C."/>
            <person name="Grigoriev I.V."/>
            <person name="Szabo L.J."/>
            <person name="Martin F."/>
        </authorList>
    </citation>
    <scope>NUCLEOTIDE SEQUENCE [LARGE SCALE GENOMIC DNA]</scope>
    <source>
        <strain evidence="4">98AG31 / pathotype 3-4-7</strain>
    </source>
</reference>
<dbReference type="GeneID" id="18937178"/>
<dbReference type="PROSITE" id="PS50802">
    <property type="entry name" value="OTU"/>
    <property type="match status" value="1"/>
</dbReference>
<evidence type="ECO:0000313" key="3">
    <source>
        <dbReference type="EMBL" id="EGG09945.1"/>
    </source>
</evidence>
<accession>F4RCL0</accession>
<feature type="compositionally biased region" description="Polar residues" evidence="1">
    <location>
        <begin position="1"/>
        <end position="14"/>
    </location>
</feature>
<dbReference type="KEGG" id="mlr:MELLADRAFT_95224"/>
<dbReference type="HOGENOM" id="CLU_458603_0_0_1"/>
<evidence type="ECO:0000313" key="4">
    <source>
        <dbReference type="Proteomes" id="UP000001072"/>
    </source>
</evidence>
<dbReference type="RefSeq" id="XP_007406999.1">
    <property type="nucleotide sequence ID" value="XM_007406937.1"/>
</dbReference>
<dbReference type="InParanoid" id="F4RCL0"/>
<dbReference type="InterPro" id="IPR003323">
    <property type="entry name" value="OTU_dom"/>
</dbReference>
<feature type="region of interest" description="Disordered" evidence="1">
    <location>
        <begin position="1"/>
        <end position="31"/>
    </location>
</feature>
<feature type="domain" description="OTU" evidence="2">
    <location>
        <begin position="479"/>
        <end position="618"/>
    </location>
</feature>
<protein>
    <recommendedName>
        <fullName evidence="2">OTU domain-containing protein</fullName>
    </recommendedName>
</protein>
<proteinExistence type="predicted"/>
<evidence type="ECO:0000259" key="2">
    <source>
        <dbReference type="PROSITE" id="PS50802"/>
    </source>
</evidence>
<sequence length="686" mass="76475">MDLSTSLPTSSNHLATLLPPPSDFEAPNKDKMKKKLQAYAEANGYKITIRSTDKETKIRYACHRSGTKPSETSCSLKTDCPFAFNAYEVTASTTPSYLQDLVKSTNTSNRLPPIGTWKVQIKHPYHNHGPMGLETHTPKVESLTVIKQRSSLISNKLSQLSPLDRTKALSEIQQVLEKYNASALQPHHSVEHIEPISTRSDVSMGPGPSTTLPSIDLPSVEHTVPLVKKRKRKKPKASAQPFPAVLHQHSPPPVTPASPQLTAAPTIRPLVPLDVNISSEILERPHLPLIVTSYPMKNARPESESNTLDMKCLVDYDSETMLFWNPKPDRPIVAFIHKVHFVTPGGTSPRTFDHDPDESFDLDSLIPPLPPTSPTEKDGNATSTNLDSLIPPLPPTSPNEEDENATATAETTEVTIRPPVTTSCEPPKAIPVQAPPIRRVTRQTPIVPDSISLAGTRRSLRARNKKDQRVPHWLHKYVNSVTDPAPDGHCGYRAIAISLGQPEDNWHSVREDLIGELQSRPDFYNSHFEARKRGDGDVNEHIKAIQTEREEVLDTPALWLNSAQMLYIIATTYKRVFCVYGEDQSFSALPLDGSVNDNTPIFLCYDKKSVHFLSLLLFSPPTVLPIPEPWSEWHNLAHPAAKAWFHKFTPFFKMFEDCIIPILVKSYPCLYHRGPPVEIDLVSDSD</sequence>
<dbReference type="EMBL" id="GL883096">
    <property type="protein sequence ID" value="EGG09945.1"/>
    <property type="molecule type" value="Genomic_DNA"/>
</dbReference>
<evidence type="ECO:0000256" key="1">
    <source>
        <dbReference type="SAM" id="MobiDB-lite"/>
    </source>
</evidence>
<feature type="region of interest" description="Disordered" evidence="1">
    <location>
        <begin position="346"/>
        <end position="412"/>
    </location>
</feature>
<feature type="region of interest" description="Disordered" evidence="1">
    <location>
        <begin position="227"/>
        <end position="259"/>
    </location>
</feature>
<dbReference type="Gene3D" id="3.90.70.80">
    <property type="match status" value="1"/>
</dbReference>
<gene>
    <name evidence="3" type="ORF">MELLADRAFT_95224</name>
</gene>
<dbReference type="Proteomes" id="UP000001072">
    <property type="component" value="Unassembled WGS sequence"/>
</dbReference>
<dbReference type="AlphaFoldDB" id="F4RCL0"/>
<name>F4RCL0_MELLP</name>
<feature type="compositionally biased region" description="Basic residues" evidence="1">
    <location>
        <begin position="227"/>
        <end position="236"/>
    </location>
</feature>
<keyword evidence="4" id="KW-1185">Reference proteome</keyword>
<dbReference type="CDD" id="cd22744">
    <property type="entry name" value="OTU"/>
    <property type="match status" value="1"/>
</dbReference>
<dbReference type="OrthoDB" id="1915076at2759"/>
<organism evidence="4">
    <name type="scientific">Melampsora larici-populina (strain 98AG31 / pathotype 3-4-7)</name>
    <name type="common">Poplar leaf rust fungus</name>
    <dbReference type="NCBI Taxonomy" id="747676"/>
    <lineage>
        <taxon>Eukaryota</taxon>
        <taxon>Fungi</taxon>
        <taxon>Dikarya</taxon>
        <taxon>Basidiomycota</taxon>
        <taxon>Pucciniomycotina</taxon>
        <taxon>Pucciniomycetes</taxon>
        <taxon>Pucciniales</taxon>
        <taxon>Melampsoraceae</taxon>
        <taxon>Melampsora</taxon>
    </lineage>
</organism>